<dbReference type="Proteomes" id="UP000015346">
    <property type="component" value="Unassembled WGS sequence"/>
</dbReference>
<organism evidence="8 9">
    <name type="scientific">Rubellimicrobium thermophilum DSM 16684</name>
    <dbReference type="NCBI Taxonomy" id="1123069"/>
    <lineage>
        <taxon>Bacteria</taxon>
        <taxon>Pseudomonadati</taxon>
        <taxon>Pseudomonadota</taxon>
        <taxon>Alphaproteobacteria</taxon>
        <taxon>Rhodobacterales</taxon>
        <taxon>Roseobacteraceae</taxon>
        <taxon>Rubellimicrobium</taxon>
    </lineage>
</organism>
<dbReference type="GO" id="GO:0016020">
    <property type="term" value="C:membrane"/>
    <property type="evidence" value="ECO:0007669"/>
    <property type="project" value="UniProtKB-SubCell"/>
</dbReference>
<comment type="caution">
    <text evidence="8">The sequence shown here is derived from an EMBL/GenBank/DDBJ whole genome shotgun (WGS) entry which is preliminary data.</text>
</comment>
<dbReference type="STRING" id="1123069.ruthe_02206"/>
<dbReference type="AlphaFoldDB" id="S9QXR1"/>
<keyword evidence="3 7" id="KW-1133">Transmembrane helix</keyword>
<keyword evidence="9" id="KW-1185">Reference proteome</keyword>
<dbReference type="InterPro" id="IPR019133">
    <property type="entry name" value="MIC60"/>
</dbReference>
<proteinExistence type="predicted"/>
<comment type="subcellular location">
    <subcellularLocation>
        <location evidence="1">Membrane</location>
    </subcellularLocation>
</comment>
<evidence type="ECO:0000313" key="9">
    <source>
        <dbReference type="Proteomes" id="UP000015346"/>
    </source>
</evidence>
<dbReference type="Gene3D" id="1.10.287.1490">
    <property type="match status" value="1"/>
</dbReference>
<evidence type="ECO:0008006" key="10">
    <source>
        <dbReference type="Google" id="ProtNLM"/>
    </source>
</evidence>
<dbReference type="RefSeq" id="WP_021098288.1">
    <property type="nucleotide sequence ID" value="NZ_KE557322.1"/>
</dbReference>
<evidence type="ECO:0000256" key="5">
    <source>
        <dbReference type="SAM" id="Coils"/>
    </source>
</evidence>
<dbReference type="Pfam" id="PF09731">
    <property type="entry name" value="Mitofilin"/>
    <property type="match status" value="1"/>
</dbReference>
<accession>S9QXR1</accession>
<feature type="compositionally biased region" description="Low complexity" evidence="6">
    <location>
        <begin position="32"/>
        <end position="54"/>
    </location>
</feature>
<keyword evidence="4 7" id="KW-0472">Membrane</keyword>
<dbReference type="EMBL" id="AOLV01000025">
    <property type="protein sequence ID" value="EPX84402.1"/>
    <property type="molecule type" value="Genomic_DNA"/>
</dbReference>
<gene>
    <name evidence="8" type="ORF">ruthe_02206</name>
</gene>
<feature type="coiled-coil region" evidence="5">
    <location>
        <begin position="124"/>
        <end position="297"/>
    </location>
</feature>
<feature type="region of interest" description="Disordered" evidence="6">
    <location>
        <begin position="1"/>
        <end position="54"/>
    </location>
</feature>
<name>S9QXR1_9RHOB</name>
<evidence type="ECO:0000256" key="2">
    <source>
        <dbReference type="ARBA" id="ARBA00022692"/>
    </source>
</evidence>
<evidence type="ECO:0000313" key="8">
    <source>
        <dbReference type="EMBL" id="EPX84402.1"/>
    </source>
</evidence>
<sequence>MPGTPHGEADGAGRLPVLGVEESRPEKEPDRASAGLMPPAAGAAPGAGAGAAMPSARRARGGFGAGLLGGLLVSALALGGGWWALDSGRLALPLPEGIEARLTALEARPAPDIAAAIEPLSAALTEAEGRIDALGERVEALSASAEAAEAPAAGALEESLAGMAARMATLEERIAALEARPDAGEALGTGPRTEAPPDSEVAALREELTALGARLDALEAAQADLGEQIESGLAAAQQAGEQAAAEALAMAEQARALAQEAQASAGRVEEAEARVAAAEAEAARRAALAEIAAALETGQPFAPALEALSAAGTPVPGALEALGEEGAPTLAALRQSFPDAARAALAAAREAGAAEGGGLGGLLSRWLALRSTTPRAGDDPDAVLSRAEAALAEGNLTGALAELETLPGMARTAMADWLDRAEARAAADAALADLRAAVP</sequence>
<dbReference type="HOGENOM" id="CLU_040166_1_0_5"/>
<reference evidence="8 9" key="1">
    <citation type="journal article" date="2013" name="Stand. Genomic Sci.">
        <title>Genome sequence of the reddish-pigmented Rubellimicrobium thermophilum type strain (DSM 16684(T)), a member of the Roseobacter clade.</title>
        <authorList>
            <person name="Fiebig A."/>
            <person name="Riedel T."/>
            <person name="Gronow S."/>
            <person name="Petersen J."/>
            <person name="Klenk H.P."/>
            <person name="Goker M."/>
        </authorList>
    </citation>
    <scope>NUCLEOTIDE SEQUENCE [LARGE SCALE GENOMIC DNA]</scope>
    <source>
        <strain evidence="8 9">DSM 16684</strain>
    </source>
</reference>
<dbReference type="OrthoDB" id="7659420at2"/>
<evidence type="ECO:0000256" key="1">
    <source>
        <dbReference type="ARBA" id="ARBA00004370"/>
    </source>
</evidence>
<evidence type="ECO:0000256" key="6">
    <source>
        <dbReference type="SAM" id="MobiDB-lite"/>
    </source>
</evidence>
<evidence type="ECO:0000256" key="7">
    <source>
        <dbReference type="SAM" id="Phobius"/>
    </source>
</evidence>
<feature type="transmembrane region" description="Helical" evidence="7">
    <location>
        <begin position="63"/>
        <end position="85"/>
    </location>
</feature>
<keyword evidence="2 7" id="KW-0812">Transmembrane</keyword>
<evidence type="ECO:0000256" key="4">
    <source>
        <dbReference type="ARBA" id="ARBA00023136"/>
    </source>
</evidence>
<protein>
    <recommendedName>
        <fullName evidence="10">Mitochondrial inner membrane protein</fullName>
    </recommendedName>
</protein>
<evidence type="ECO:0000256" key="3">
    <source>
        <dbReference type="ARBA" id="ARBA00022989"/>
    </source>
</evidence>
<feature type="compositionally biased region" description="Basic and acidic residues" evidence="6">
    <location>
        <begin position="21"/>
        <end position="31"/>
    </location>
</feature>
<keyword evidence="5" id="KW-0175">Coiled coil</keyword>